<dbReference type="VEuPathDB" id="PlasmoDB:PRCDC_0028200"/>
<evidence type="ECO:0000313" key="4">
    <source>
        <dbReference type="Proteomes" id="UP000027581"/>
    </source>
</evidence>
<dbReference type="InterPro" id="IPR006373">
    <property type="entry name" value="VSA_Rifin"/>
</dbReference>
<dbReference type="Proteomes" id="UP000027581">
    <property type="component" value="Unassembled WGS sequence"/>
</dbReference>
<evidence type="ECO:0000256" key="2">
    <source>
        <dbReference type="SAM" id="SignalP"/>
    </source>
</evidence>
<keyword evidence="1" id="KW-0812">Transmembrane</keyword>
<dbReference type="EMBL" id="HG810452">
    <property type="protein sequence ID" value="CDO61645.1"/>
    <property type="molecule type" value="Genomic_DNA"/>
</dbReference>
<protein>
    <submittedName>
        <fullName evidence="3">Rifin</fullName>
    </submittedName>
</protein>
<dbReference type="NCBIfam" id="TIGR01477">
    <property type="entry name" value="RIFIN"/>
    <property type="match status" value="1"/>
</dbReference>
<dbReference type="AlphaFoldDB" id="A0A060RM03"/>
<proteinExistence type="predicted"/>
<keyword evidence="4" id="KW-1185">Reference proteome</keyword>
<keyword evidence="2" id="KW-0732">Signal</keyword>
<keyword evidence="1" id="KW-0472">Membrane</keyword>
<evidence type="ECO:0000313" key="3">
    <source>
        <dbReference type="EMBL" id="CDO61645.1"/>
    </source>
</evidence>
<name>A0A060RM03_PLARE</name>
<dbReference type="Pfam" id="PF02009">
    <property type="entry name" value="RIFIN"/>
    <property type="match status" value="1"/>
</dbReference>
<sequence>MNVYYISILLFALPLNICVSSPYKKPHITPHHTPKIPTTRLLCECELYTPNYDKDPEMKAVMENFDRQTSQRFHEYDDRMIEKRKHCKDKCDKEIQKIILKDKLEKQMAQQFATLQTDIQSGELPECTCKKSMVDKMEKDCLLCGGVLGAGIAPTVGLIGGLAVSQLTKAATAAATKYATKKGIEAGVNAVIETIIKRQPIFTMYFNGKWSKYITESYYSTVDGLFKAVTNAINSTGKTCEAKTLDNFVCSALSKGEETFGPYVTAGKQATATTTATVQKAKLGEVTTQSTQLYGAIGYSILAILIIILIMVIIYLILRHRRKKKMKKKLQYIKLLEE</sequence>
<dbReference type="PhylomeDB" id="A0A060RM03"/>
<gene>
    <name evidence="3" type="primary">RIF</name>
    <name evidence="3" type="ORF">PRCDC_0028200</name>
</gene>
<feature type="transmembrane region" description="Helical" evidence="1">
    <location>
        <begin position="296"/>
        <end position="318"/>
    </location>
</feature>
<feature type="chain" id="PRO_5001589843" evidence="2">
    <location>
        <begin position="21"/>
        <end position="338"/>
    </location>
</feature>
<reference evidence="3" key="2">
    <citation type="submission" date="2014-05" db="EMBL/GenBank/DDBJ databases">
        <title>The genome sequences of chimpanzee malaria parasites reveal the path to human adaptation.</title>
        <authorList>
            <person name="Otto T.D."/>
            <person name="Rayner J.C."/>
            <person name="Boehme U."/>
            <person name="Pain A."/>
            <person name="Spottiswoode N."/>
            <person name="Sanders M."/>
            <person name="Quail M."/>
            <person name="Ollomo B."/>
            <person name="Renaud F."/>
            <person name="Thomas A.W."/>
            <person name="Prugnolle F."/>
            <person name="Conway D.J."/>
            <person name="Newbold C."/>
            <person name="Berriman M."/>
        </authorList>
    </citation>
    <scope>NUCLEOTIDE SEQUENCE [LARGE SCALE GENOMIC DNA]</scope>
    <source>
        <strain evidence="3">CDC</strain>
    </source>
</reference>
<accession>A0A060RM03</accession>
<keyword evidence="1" id="KW-1133">Transmembrane helix</keyword>
<organism evidence="3 4">
    <name type="scientific">Plasmodium reichenowi</name>
    <dbReference type="NCBI Taxonomy" id="5854"/>
    <lineage>
        <taxon>Eukaryota</taxon>
        <taxon>Sar</taxon>
        <taxon>Alveolata</taxon>
        <taxon>Apicomplexa</taxon>
        <taxon>Aconoidasida</taxon>
        <taxon>Haemosporida</taxon>
        <taxon>Plasmodiidae</taxon>
        <taxon>Plasmodium</taxon>
        <taxon>Plasmodium (Laverania)</taxon>
    </lineage>
</organism>
<feature type="signal peptide" evidence="2">
    <location>
        <begin position="1"/>
        <end position="20"/>
    </location>
</feature>
<reference evidence="3" key="1">
    <citation type="submission" date="2014-01" db="EMBL/GenBank/DDBJ databases">
        <authorList>
            <person name="Aslett M."/>
        </authorList>
    </citation>
    <scope>NUCLEOTIDE SEQUENCE</scope>
    <source>
        <strain evidence="3">CDC</strain>
    </source>
</reference>
<evidence type="ECO:0000256" key="1">
    <source>
        <dbReference type="SAM" id="Phobius"/>
    </source>
</evidence>
<dbReference type="VEuPathDB" id="PlasmoDB:PRG01_0400300"/>